<protein>
    <submittedName>
        <fullName evidence="2">YibE/F-like protein</fullName>
    </submittedName>
</protein>
<feature type="transmembrane region" description="Helical" evidence="1">
    <location>
        <begin position="129"/>
        <end position="147"/>
    </location>
</feature>
<keyword evidence="3" id="KW-1185">Reference proteome</keyword>
<evidence type="ECO:0000256" key="1">
    <source>
        <dbReference type="SAM" id="Phobius"/>
    </source>
</evidence>
<dbReference type="Pfam" id="PF07907">
    <property type="entry name" value="YibE_F"/>
    <property type="match status" value="1"/>
</dbReference>
<accession>A0A0P8YFF3</accession>
<dbReference type="PANTHER" id="PTHR41771">
    <property type="entry name" value="MEMBRANE PROTEIN-RELATED"/>
    <property type="match status" value="1"/>
</dbReference>
<name>A0A0P8YFF3_9CLOT</name>
<dbReference type="PANTHER" id="PTHR41771:SF1">
    <property type="entry name" value="MEMBRANE PROTEIN"/>
    <property type="match status" value="1"/>
</dbReference>
<dbReference type="InterPro" id="IPR012507">
    <property type="entry name" value="YibE_F"/>
</dbReference>
<sequence length="384" mass="41696">MKRFTFTREFILYNAPILVSAFLIIALLLIPTGFEDAIIFKEAYQSTAKVLAVDNSDIVVSGIISSGEQSCQLEILSGPFKGRITKGVNNLSGSLEQDKFFVIGDKALVYINQKDGEITAVSMIDHYRLNYAVILAGLFAIGLVVFAGKTGARAILSFALSILLIWKLLIPLYLRGYQPIIIGIFVVMILTFVIISLVFGFNEKFYAAFMGVSSGLLLTCILGIIFTNLFKIHGSVMVNSESLLYAGFQHLNLTQIFMASIFIGASGAVTDLAVDITAAMNEVLEKKPDISRKELIKSGMVVGSANMGTMTTTLLLAYSGGYISLLMVFMAQGTPVSNILNYKYVSAEIVETIVGSFGLLTVAPLTAVICGFLFVEHHPHKSDD</sequence>
<dbReference type="PATRIC" id="fig|36849.3.peg.589"/>
<dbReference type="Proteomes" id="UP000050326">
    <property type="component" value="Unassembled WGS sequence"/>
</dbReference>
<feature type="transmembrane region" description="Helical" evidence="1">
    <location>
        <begin position="352"/>
        <end position="375"/>
    </location>
</feature>
<evidence type="ECO:0000313" key="2">
    <source>
        <dbReference type="EMBL" id="KPU45830.1"/>
    </source>
</evidence>
<gene>
    <name evidence="2" type="ORF">OXPF_05550</name>
</gene>
<dbReference type="AlphaFoldDB" id="A0A0P8YFF3"/>
<dbReference type="OrthoDB" id="5753718at2"/>
<keyword evidence="1" id="KW-0812">Transmembrane</keyword>
<keyword evidence="1" id="KW-1133">Transmembrane helix</keyword>
<proteinExistence type="predicted"/>
<reference evidence="2 3" key="1">
    <citation type="submission" date="2015-09" db="EMBL/GenBank/DDBJ databases">
        <title>Genome sequence of Oxobacter pfennigii DSM 3222.</title>
        <authorList>
            <person name="Poehlein A."/>
            <person name="Bengelsdorf F.R."/>
            <person name="Schiel-Bengelsdorf B."/>
            <person name="Duerre P."/>
            <person name="Daniel R."/>
        </authorList>
    </citation>
    <scope>NUCLEOTIDE SEQUENCE [LARGE SCALE GENOMIC DNA]</scope>
    <source>
        <strain evidence="2 3">DSM 3222</strain>
    </source>
</reference>
<feature type="transmembrane region" description="Helical" evidence="1">
    <location>
        <begin position="206"/>
        <end position="230"/>
    </location>
</feature>
<keyword evidence="1" id="KW-0472">Membrane</keyword>
<dbReference type="RefSeq" id="WP_054873685.1">
    <property type="nucleotide sequence ID" value="NZ_LKET01000017.1"/>
</dbReference>
<organism evidence="2 3">
    <name type="scientific">Oxobacter pfennigii</name>
    <dbReference type="NCBI Taxonomy" id="36849"/>
    <lineage>
        <taxon>Bacteria</taxon>
        <taxon>Bacillati</taxon>
        <taxon>Bacillota</taxon>
        <taxon>Clostridia</taxon>
        <taxon>Eubacteriales</taxon>
        <taxon>Clostridiaceae</taxon>
        <taxon>Oxobacter</taxon>
    </lineage>
</organism>
<dbReference type="EMBL" id="LKET01000017">
    <property type="protein sequence ID" value="KPU45830.1"/>
    <property type="molecule type" value="Genomic_DNA"/>
</dbReference>
<evidence type="ECO:0000313" key="3">
    <source>
        <dbReference type="Proteomes" id="UP000050326"/>
    </source>
</evidence>
<feature type="transmembrane region" description="Helical" evidence="1">
    <location>
        <begin position="250"/>
        <end position="274"/>
    </location>
</feature>
<feature type="transmembrane region" description="Helical" evidence="1">
    <location>
        <begin position="322"/>
        <end position="340"/>
    </location>
</feature>
<feature type="transmembrane region" description="Helical" evidence="1">
    <location>
        <begin position="12"/>
        <end position="34"/>
    </location>
</feature>
<feature type="transmembrane region" description="Helical" evidence="1">
    <location>
        <begin position="154"/>
        <end position="174"/>
    </location>
</feature>
<comment type="caution">
    <text evidence="2">The sequence shown here is derived from an EMBL/GenBank/DDBJ whole genome shotgun (WGS) entry which is preliminary data.</text>
</comment>
<feature type="transmembrane region" description="Helical" evidence="1">
    <location>
        <begin position="180"/>
        <end position="199"/>
    </location>
</feature>